<gene>
    <name evidence="2" type="ORF">Metus_0836</name>
</gene>
<dbReference type="Pfam" id="PF12225">
    <property type="entry name" value="DUF5981"/>
    <property type="match status" value="1"/>
</dbReference>
<dbReference type="AlphaFoldDB" id="A0A444L5L0"/>
<dbReference type="Proteomes" id="UP000288215">
    <property type="component" value="Unassembled WGS sequence"/>
</dbReference>
<protein>
    <recommendedName>
        <fullName evidence="1">Methylene-tetrahydrofolate reductase C-terminal-like domain-containing protein</fullName>
    </recommendedName>
</protein>
<evidence type="ECO:0000259" key="1">
    <source>
        <dbReference type="Pfam" id="PF12225"/>
    </source>
</evidence>
<organism evidence="2 3">
    <name type="scientific">Methanosuratincola subterraneus</name>
    <dbReference type="NCBI Taxonomy" id="2593994"/>
    <lineage>
        <taxon>Archaea</taxon>
        <taxon>Thermoproteota</taxon>
        <taxon>Methanosuratincolia</taxon>
        <taxon>Candidatus Methanomethylicales</taxon>
        <taxon>Candidatus Methanomethylicaceae</taxon>
        <taxon>Candidatus Methanosuratincola (ex Vanwonterghem et al. 2016)</taxon>
    </lineage>
</organism>
<accession>A0A444L5L0</accession>
<proteinExistence type="predicted"/>
<name>A0A444L5L0_METS7</name>
<dbReference type="PANTHER" id="PTHR38755:SF1">
    <property type="entry name" value="METHYLENE-TETRAHYDROFOLATE REDUCTASE C-TERMINAL DOMAIN-CONTAINING PROTEIN"/>
    <property type="match status" value="1"/>
</dbReference>
<evidence type="ECO:0000313" key="2">
    <source>
        <dbReference type="EMBL" id="RWX72862.1"/>
    </source>
</evidence>
<reference evidence="2 3" key="1">
    <citation type="submission" date="2018-12" db="EMBL/GenBank/DDBJ databases">
        <title>The complete genome of the methanogenic archaea of the candidate phylum Verstraetearchaeota, obtained from the metagenome of underground thermal water.</title>
        <authorList>
            <person name="Kadnikov V.V."/>
            <person name="Mardanov A.V."/>
            <person name="Beletsky A.V."/>
            <person name="Karnachuk O.V."/>
            <person name="Ravin N.V."/>
        </authorList>
    </citation>
    <scope>NUCLEOTIDE SEQUENCE [LARGE SCALE GENOMIC DNA]</scope>
    <source>
        <strain evidence="2">Ch88</strain>
    </source>
</reference>
<dbReference type="EMBL" id="RXGA01000003">
    <property type="protein sequence ID" value="RWX72862.1"/>
    <property type="molecule type" value="Genomic_DNA"/>
</dbReference>
<dbReference type="InterPro" id="IPR022026">
    <property type="entry name" value="DUF5981"/>
</dbReference>
<dbReference type="PANTHER" id="PTHR38755">
    <property type="entry name" value="5,10-METHYLENETETRAHYDROFOLATE REDUCTASE"/>
    <property type="match status" value="1"/>
</dbReference>
<feature type="domain" description="Methylene-tetrahydrofolate reductase C-terminal-like" evidence="1">
    <location>
        <begin position="107"/>
        <end position="200"/>
    </location>
</feature>
<evidence type="ECO:0000313" key="3">
    <source>
        <dbReference type="Proteomes" id="UP000288215"/>
    </source>
</evidence>
<comment type="caution">
    <text evidence="2">The sequence shown here is derived from an EMBL/GenBank/DDBJ whole genome shotgun (WGS) entry which is preliminary data.</text>
</comment>
<sequence>MIITKKKPFETINESIKPFKRVFIVGCGTCSTVCQTGGEAQAKELAERIGGKCAGYAVVESPCDMRVLRRDLAPKRAEVDSADAIVALCCGAGAQSTADFTGKTIIPGLDTLFIGKIERIGSFYERCRACTDCIILETGGICPYSRCAKGLLNGPCGGQVQGKCEVGGYQRDCAWVLAYNALKKQERLDVFKKYRPPADRSRKPQEIVTR</sequence>